<evidence type="ECO:0000259" key="5">
    <source>
        <dbReference type="Pfam" id="PF25954"/>
    </source>
</evidence>
<evidence type="ECO:0000256" key="3">
    <source>
        <dbReference type="SAM" id="MobiDB-lite"/>
    </source>
</evidence>
<accession>A0ABW1TVY4</accession>
<dbReference type="Gene3D" id="2.40.50.100">
    <property type="match status" value="1"/>
</dbReference>
<dbReference type="NCBIfam" id="TIGR01730">
    <property type="entry name" value="RND_mfp"/>
    <property type="match status" value="1"/>
</dbReference>
<feature type="compositionally biased region" description="Low complexity" evidence="3">
    <location>
        <begin position="402"/>
        <end position="427"/>
    </location>
</feature>
<feature type="chain" id="PRO_5047422149" evidence="4">
    <location>
        <begin position="22"/>
        <end position="427"/>
    </location>
</feature>
<organism evidence="8 9">
    <name type="scientific">Polaromonas aquatica</name>
    <dbReference type="NCBI Taxonomy" id="332657"/>
    <lineage>
        <taxon>Bacteria</taxon>
        <taxon>Pseudomonadati</taxon>
        <taxon>Pseudomonadota</taxon>
        <taxon>Betaproteobacteria</taxon>
        <taxon>Burkholderiales</taxon>
        <taxon>Comamonadaceae</taxon>
        <taxon>Polaromonas</taxon>
    </lineage>
</organism>
<evidence type="ECO:0000256" key="4">
    <source>
        <dbReference type="SAM" id="SignalP"/>
    </source>
</evidence>
<comment type="similarity">
    <text evidence="1">Belongs to the membrane fusion protein (MFP) (TC 8.A.1) family.</text>
</comment>
<dbReference type="Pfam" id="PF25954">
    <property type="entry name" value="Beta-barrel_RND_2"/>
    <property type="match status" value="1"/>
</dbReference>
<dbReference type="InterPro" id="IPR058647">
    <property type="entry name" value="BSH_CzcB-like"/>
</dbReference>
<dbReference type="EMBL" id="JBHSRS010000018">
    <property type="protein sequence ID" value="MFC6281801.1"/>
    <property type="molecule type" value="Genomic_DNA"/>
</dbReference>
<dbReference type="Gene3D" id="2.40.420.20">
    <property type="match status" value="1"/>
</dbReference>
<evidence type="ECO:0000259" key="7">
    <source>
        <dbReference type="Pfam" id="PF25973"/>
    </source>
</evidence>
<reference evidence="9" key="1">
    <citation type="journal article" date="2019" name="Int. J. Syst. Evol. Microbiol.">
        <title>The Global Catalogue of Microorganisms (GCM) 10K type strain sequencing project: providing services to taxonomists for standard genome sequencing and annotation.</title>
        <authorList>
            <consortium name="The Broad Institute Genomics Platform"/>
            <consortium name="The Broad Institute Genome Sequencing Center for Infectious Disease"/>
            <person name="Wu L."/>
            <person name="Ma J."/>
        </authorList>
    </citation>
    <scope>NUCLEOTIDE SEQUENCE [LARGE SCALE GENOMIC DNA]</scope>
    <source>
        <strain evidence="9">CCUG 39402</strain>
    </source>
</reference>
<keyword evidence="9" id="KW-1185">Reference proteome</keyword>
<dbReference type="SUPFAM" id="SSF111369">
    <property type="entry name" value="HlyD-like secretion proteins"/>
    <property type="match status" value="1"/>
</dbReference>
<dbReference type="InterPro" id="IPR058792">
    <property type="entry name" value="Beta-barrel_RND_2"/>
</dbReference>
<evidence type="ECO:0000259" key="6">
    <source>
        <dbReference type="Pfam" id="PF25967"/>
    </source>
</evidence>
<evidence type="ECO:0000256" key="2">
    <source>
        <dbReference type="ARBA" id="ARBA00022448"/>
    </source>
</evidence>
<dbReference type="PANTHER" id="PTHR30097:SF4">
    <property type="entry name" value="SLR6042 PROTEIN"/>
    <property type="match status" value="1"/>
</dbReference>
<dbReference type="PANTHER" id="PTHR30097">
    <property type="entry name" value="CATION EFFLUX SYSTEM PROTEIN CUSB"/>
    <property type="match status" value="1"/>
</dbReference>
<dbReference type="RefSeq" id="WP_371438594.1">
    <property type="nucleotide sequence ID" value="NZ_JBHSRS010000018.1"/>
</dbReference>
<dbReference type="InterPro" id="IPR006143">
    <property type="entry name" value="RND_pump_MFP"/>
</dbReference>
<sequence>MKRTPLLTLTASTLLALTLLAGCNDTPAPAPEAPAPILQGKQLRFAPGHPQLALLGLVSAAPGKAIVVELPARLVWNEERTQRIYPAFAGRVMAIKADVGQAVKTGAVLAQLASPDFGGAQADTAKAQADVRLTQKSLQRQRELFEAGIVARKDLEQTEADAARSQAESQRAEARTRLYGGGSGNVNQQLALLAGINGTVVERNLNPGQEVRPDQSGPGVPALFVVTDPTSLWVQIDARESEIGTLKPGTAFELIIPTLPGQKFEGRVTAAADFIDPSTRTIKVRGVIANPDRTLKAEMLATARIERILGPGVVIPSQAVSLLGAKHTVLVQVQPGVFESREVTLSYQGPRETVVSGGLEAGEQVVSDNMLLLARAFRNAQEEALPVGNSDKKVPAPGTDQAQAATKTVATPATAAAAPASSAQAKP</sequence>
<keyword evidence="4" id="KW-0732">Signal</keyword>
<feature type="domain" description="CzcB-like barrel-sandwich hybrid" evidence="7">
    <location>
        <begin position="80"/>
        <end position="215"/>
    </location>
</feature>
<proteinExistence type="inferred from homology"/>
<dbReference type="InterPro" id="IPR058627">
    <property type="entry name" value="MdtA-like_C"/>
</dbReference>
<dbReference type="Proteomes" id="UP001596270">
    <property type="component" value="Unassembled WGS sequence"/>
</dbReference>
<feature type="domain" description="CusB-like beta-barrel" evidence="5">
    <location>
        <begin position="232"/>
        <end position="306"/>
    </location>
</feature>
<feature type="region of interest" description="Disordered" evidence="3">
    <location>
        <begin position="385"/>
        <end position="427"/>
    </location>
</feature>
<dbReference type="Gene3D" id="2.40.30.170">
    <property type="match status" value="1"/>
</dbReference>
<dbReference type="InterPro" id="IPR051909">
    <property type="entry name" value="MFP_Cation_Efflux"/>
</dbReference>
<evidence type="ECO:0000256" key="1">
    <source>
        <dbReference type="ARBA" id="ARBA00009477"/>
    </source>
</evidence>
<feature type="signal peptide" evidence="4">
    <location>
        <begin position="1"/>
        <end position="21"/>
    </location>
</feature>
<dbReference type="PROSITE" id="PS51257">
    <property type="entry name" value="PROKAR_LIPOPROTEIN"/>
    <property type="match status" value="1"/>
</dbReference>
<dbReference type="Pfam" id="PF25967">
    <property type="entry name" value="RND-MFP_C"/>
    <property type="match status" value="1"/>
</dbReference>
<comment type="caution">
    <text evidence="8">The sequence shown here is derived from an EMBL/GenBank/DDBJ whole genome shotgun (WGS) entry which is preliminary data.</text>
</comment>
<dbReference type="Pfam" id="PF25973">
    <property type="entry name" value="BSH_CzcB"/>
    <property type="match status" value="1"/>
</dbReference>
<protein>
    <submittedName>
        <fullName evidence="8">Efflux RND transporter periplasmic adaptor subunit</fullName>
    </submittedName>
</protein>
<name>A0ABW1TVY4_9BURK</name>
<gene>
    <name evidence="8" type="ORF">ACFQND_11210</name>
</gene>
<keyword evidence="2" id="KW-0813">Transport</keyword>
<dbReference type="Gene3D" id="1.10.287.470">
    <property type="entry name" value="Helix hairpin bin"/>
    <property type="match status" value="1"/>
</dbReference>
<evidence type="ECO:0000313" key="9">
    <source>
        <dbReference type="Proteomes" id="UP001596270"/>
    </source>
</evidence>
<evidence type="ECO:0000313" key="8">
    <source>
        <dbReference type="EMBL" id="MFC6281801.1"/>
    </source>
</evidence>
<feature type="domain" description="Multidrug resistance protein MdtA-like C-terminal permuted SH3" evidence="6">
    <location>
        <begin position="313"/>
        <end position="368"/>
    </location>
</feature>